<accession>A0A4Z0H696</accession>
<comment type="caution">
    <text evidence="1">The sequence shown here is derived from an EMBL/GenBank/DDBJ whole genome shotgun (WGS) entry which is preliminary data.</text>
</comment>
<dbReference type="Proteomes" id="UP000297982">
    <property type="component" value="Unassembled WGS sequence"/>
</dbReference>
<evidence type="ECO:0000313" key="1">
    <source>
        <dbReference type="EMBL" id="TGB05354.1"/>
    </source>
</evidence>
<proteinExistence type="predicted"/>
<reference evidence="1 2" key="1">
    <citation type="journal article" date="2003" name="Int. J. Syst. Evol. Microbiol.">
        <title>Halobacillus salinus sp. nov., isolated from a salt lake on the coast of the East Sea in Korea.</title>
        <authorList>
            <person name="Yoon J.H."/>
            <person name="Kang K.H."/>
            <person name="Park Y.H."/>
        </authorList>
    </citation>
    <scope>NUCLEOTIDE SEQUENCE [LARGE SCALE GENOMIC DNA]</scope>
    <source>
        <strain evidence="1 2">HSL-3</strain>
    </source>
</reference>
<dbReference type="RefSeq" id="WP_135327489.1">
    <property type="nucleotide sequence ID" value="NZ_SRJC01000001.1"/>
</dbReference>
<protein>
    <submittedName>
        <fullName evidence="1">Uncharacterized protein</fullName>
    </submittedName>
</protein>
<dbReference type="AlphaFoldDB" id="A0A4Z0H696"/>
<name>A0A4Z0H696_9BACI</name>
<gene>
    <name evidence="1" type="ORF">E4663_10295</name>
</gene>
<keyword evidence="2" id="KW-1185">Reference proteome</keyword>
<dbReference type="EMBL" id="SRJC01000001">
    <property type="protein sequence ID" value="TGB05354.1"/>
    <property type="molecule type" value="Genomic_DNA"/>
</dbReference>
<evidence type="ECO:0000313" key="2">
    <source>
        <dbReference type="Proteomes" id="UP000297982"/>
    </source>
</evidence>
<sequence length="192" mass="21511">MKAVQIALIGLLVVLAAGFFLYVDNREYNALVNGQELPIHKVPEEPPASISKASQKVKGTGIELSELYYRPYERESEEPTEEPSTGDLYFGIWYGKGNELTSDRETDWRREKGVVSFLVKAVDESGTTFNGKTTGKVDGTFSVFQFVKIEGYNFDEEGREAAGDLELFFYPVSKSGEPVEEALFETKVPLTW</sequence>
<dbReference type="STRING" id="192814.GCA_900166575_02445"/>
<organism evidence="1 2">
    <name type="scientific">Halobacillus salinus</name>
    <dbReference type="NCBI Taxonomy" id="192814"/>
    <lineage>
        <taxon>Bacteria</taxon>
        <taxon>Bacillati</taxon>
        <taxon>Bacillota</taxon>
        <taxon>Bacilli</taxon>
        <taxon>Bacillales</taxon>
        <taxon>Bacillaceae</taxon>
        <taxon>Halobacillus</taxon>
    </lineage>
</organism>